<accession>A0AA39X0V1</accession>
<reference evidence="1" key="1">
    <citation type="submission" date="2023-06" db="EMBL/GenBank/DDBJ databases">
        <title>Genome-scale phylogeny and comparative genomics of the fungal order Sordariales.</title>
        <authorList>
            <consortium name="Lawrence Berkeley National Laboratory"/>
            <person name="Hensen N."/>
            <person name="Bonometti L."/>
            <person name="Westerberg I."/>
            <person name="Brannstrom I.O."/>
            <person name="Guillou S."/>
            <person name="Cros-Aarteil S."/>
            <person name="Calhoun S."/>
            <person name="Haridas S."/>
            <person name="Kuo A."/>
            <person name="Mondo S."/>
            <person name="Pangilinan J."/>
            <person name="Riley R."/>
            <person name="LaButti K."/>
            <person name="Andreopoulos B."/>
            <person name="Lipzen A."/>
            <person name="Chen C."/>
            <person name="Yanf M."/>
            <person name="Daum C."/>
            <person name="Ng V."/>
            <person name="Clum A."/>
            <person name="Steindorff A."/>
            <person name="Ohm R."/>
            <person name="Martin F."/>
            <person name="Silar P."/>
            <person name="Natvig D."/>
            <person name="Lalanne C."/>
            <person name="Gautier V."/>
            <person name="Ament-velasquez S.L."/>
            <person name="Kruys A."/>
            <person name="Hutchinson M.I."/>
            <person name="Powell A.J."/>
            <person name="Barry K."/>
            <person name="Miller A.N."/>
            <person name="Grigoriev I.V."/>
            <person name="Debuchy R."/>
            <person name="Gladieux P."/>
            <person name="Thoren M.H."/>
            <person name="Johannesson H."/>
        </authorList>
    </citation>
    <scope>NUCLEOTIDE SEQUENCE</scope>
    <source>
        <strain evidence="1">SMH3391-2</strain>
    </source>
</reference>
<comment type="caution">
    <text evidence="1">The sequence shown here is derived from an EMBL/GenBank/DDBJ whole genome shotgun (WGS) entry which is preliminary data.</text>
</comment>
<dbReference type="EMBL" id="JAULSR010000003">
    <property type="protein sequence ID" value="KAK0625195.1"/>
    <property type="molecule type" value="Genomic_DNA"/>
</dbReference>
<dbReference type="Proteomes" id="UP001174934">
    <property type="component" value="Unassembled WGS sequence"/>
</dbReference>
<name>A0AA39X0V1_9PEZI</name>
<sequence>MWFEDEEIRIEKWTRGIRAPIVCIPTTILESEFLHEYFCSKAFDEGKMAAHVVAGQLPQENMIGFMSYGQFNDAIGSHHRQPPLDKNIIFVVDTPMGPTGYTSDADVALGIISGLRNEQTPTQSVTIIGLSCRPTNAAKRYLGIQCEEDIIELHAAEIDRQKIQFISYQQNDERRAVIGQLADALRDKEPGRPIEPYARDADMVQFYTLPDSVKEGYPLWTSDFLEHVYKLGYHWPGVELQKIPMKPLCQGALRSLLHEGMRRLHLMGLVEPGVRDIKHSDRGSILKKIRAKGLDLNVSCLISGVVDSSLSDLTKSTIVKLAVIAQYMILIIESFGNHLDAEDLLGHCNGTVKHMAHLGGIWTTLSLWETLRAGSKNFKLRTSDTWRPVKGIALDVPSCQTAFQVIRDINRELGFEDDFRDDFEDEELLSAKELHFLQRLLMWSFLDGLMVIPRKGRPFHMMTDKDIADCYGKPTPTSSLLAEDETESAIFGFCGTMRMNNRNGELTGSYFTRLPADLLHW</sequence>
<evidence type="ECO:0000313" key="1">
    <source>
        <dbReference type="EMBL" id="KAK0625195.1"/>
    </source>
</evidence>
<proteinExistence type="predicted"/>
<organism evidence="1 2">
    <name type="scientific">Bombardia bombarda</name>
    <dbReference type="NCBI Taxonomy" id="252184"/>
    <lineage>
        <taxon>Eukaryota</taxon>
        <taxon>Fungi</taxon>
        <taxon>Dikarya</taxon>
        <taxon>Ascomycota</taxon>
        <taxon>Pezizomycotina</taxon>
        <taxon>Sordariomycetes</taxon>
        <taxon>Sordariomycetidae</taxon>
        <taxon>Sordariales</taxon>
        <taxon>Lasiosphaeriaceae</taxon>
        <taxon>Bombardia</taxon>
    </lineage>
</organism>
<dbReference type="AlphaFoldDB" id="A0AA39X0V1"/>
<gene>
    <name evidence="1" type="ORF">B0T17DRAFT_508202</name>
</gene>
<protein>
    <submittedName>
        <fullName evidence="1">Uncharacterized protein</fullName>
    </submittedName>
</protein>
<keyword evidence="2" id="KW-1185">Reference proteome</keyword>
<evidence type="ECO:0000313" key="2">
    <source>
        <dbReference type="Proteomes" id="UP001174934"/>
    </source>
</evidence>